<evidence type="ECO:0000313" key="1">
    <source>
        <dbReference type="EMBL" id="RGO47663.1"/>
    </source>
</evidence>
<gene>
    <name evidence="1" type="ORF">DXB12_13940</name>
</gene>
<dbReference type="EMBL" id="QSVQ01000020">
    <property type="protein sequence ID" value="RGO47663.1"/>
    <property type="molecule type" value="Genomic_DNA"/>
</dbReference>
<proteinExistence type="predicted"/>
<accession>A0A3E5GPI2</accession>
<organism evidence="1 2">
    <name type="scientific">Dorea formicigenerans</name>
    <dbReference type="NCBI Taxonomy" id="39486"/>
    <lineage>
        <taxon>Bacteria</taxon>
        <taxon>Bacillati</taxon>
        <taxon>Bacillota</taxon>
        <taxon>Clostridia</taxon>
        <taxon>Lachnospirales</taxon>
        <taxon>Lachnospiraceae</taxon>
        <taxon>Dorea</taxon>
    </lineage>
</organism>
<sequence>MNDELDKLTKGIGKALETTPELYHDALQPSAQESGKLIARIPRAINAAFAGIDKWILNKEYSVEETKRLLAAKLDKIDPEKIVEPEPYVAVPAIQAISYTMNSNELRNLYANLLAKSMITDTKETVHPSFVEIIKQMSPIDARVFQLIMDTRLRPVINLTRKSSNGNTLIQSHCSWITSFSIKQCATSIDNLLRLGLIEIPYGDYYSNSQIYNYVKQNPLFKELEQKSQSTLASGESLNYENAYIRPSDLSTLFYNVCVLNP</sequence>
<protein>
    <submittedName>
        <fullName evidence="1">DUF4393 domain-containing protein</fullName>
    </submittedName>
</protein>
<dbReference type="InterPro" id="IPR025506">
    <property type="entry name" value="Abi_alpha"/>
</dbReference>
<dbReference type="Pfam" id="PF14337">
    <property type="entry name" value="Abi_alpha"/>
    <property type="match status" value="1"/>
</dbReference>
<reference evidence="1 2" key="1">
    <citation type="submission" date="2018-08" db="EMBL/GenBank/DDBJ databases">
        <title>A genome reference for cultivated species of the human gut microbiota.</title>
        <authorList>
            <person name="Zou Y."/>
            <person name="Xue W."/>
            <person name="Luo G."/>
        </authorList>
    </citation>
    <scope>NUCLEOTIDE SEQUENCE [LARGE SCALE GENOMIC DNA]</scope>
    <source>
        <strain evidence="1 2">OM02-12</strain>
    </source>
</reference>
<dbReference type="AlphaFoldDB" id="A0A3E5GPI2"/>
<evidence type="ECO:0000313" key="2">
    <source>
        <dbReference type="Proteomes" id="UP000261055"/>
    </source>
</evidence>
<dbReference type="Proteomes" id="UP000261055">
    <property type="component" value="Unassembled WGS sequence"/>
</dbReference>
<dbReference type="Gene3D" id="3.30.110.190">
    <property type="match status" value="1"/>
</dbReference>
<keyword evidence="2" id="KW-1185">Reference proteome</keyword>
<name>A0A3E5GPI2_9FIRM</name>
<dbReference type="RefSeq" id="WP_117614098.1">
    <property type="nucleotide sequence ID" value="NZ_QSVQ01000020.1"/>
</dbReference>
<comment type="caution">
    <text evidence="1">The sequence shown here is derived from an EMBL/GenBank/DDBJ whole genome shotgun (WGS) entry which is preliminary data.</text>
</comment>